<name>A0A7M5X3B5_9CNID</name>
<dbReference type="Proteomes" id="UP000594262">
    <property type="component" value="Unplaced"/>
</dbReference>
<proteinExistence type="inferred from homology"/>
<evidence type="ECO:0000313" key="10">
    <source>
        <dbReference type="Proteomes" id="UP000594262"/>
    </source>
</evidence>
<keyword evidence="3" id="KW-0970">Cilium biogenesis/degradation</keyword>
<evidence type="ECO:0000256" key="2">
    <source>
        <dbReference type="ARBA" id="ARBA00008340"/>
    </source>
</evidence>
<evidence type="ECO:0000256" key="8">
    <source>
        <dbReference type="SAM" id="MobiDB-lite"/>
    </source>
</evidence>
<organism evidence="9 10">
    <name type="scientific">Clytia hemisphaerica</name>
    <dbReference type="NCBI Taxonomy" id="252671"/>
    <lineage>
        <taxon>Eukaryota</taxon>
        <taxon>Metazoa</taxon>
        <taxon>Cnidaria</taxon>
        <taxon>Hydrozoa</taxon>
        <taxon>Hydroidolina</taxon>
        <taxon>Leptothecata</taxon>
        <taxon>Obeliida</taxon>
        <taxon>Clytiidae</taxon>
        <taxon>Clytia</taxon>
    </lineage>
</organism>
<feature type="coiled-coil region" evidence="7">
    <location>
        <begin position="178"/>
        <end position="237"/>
    </location>
</feature>
<dbReference type="Pfam" id="PF10234">
    <property type="entry name" value="Cluap1"/>
    <property type="match status" value="1"/>
</dbReference>
<protein>
    <recommendedName>
        <fullName evidence="11">Clusterin associated protein 1</fullName>
    </recommendedName>
</protein>
<evidence type="ECO:0000313" key="9">
    <source>
        <dbReference type="EnsemblMetazoa" id="CLYHEMP017142.1"/>
    </source>
</evidence>
<dbReference type="GO" id="GO:0005815">
    <property type="term" value="C:microtubule organizing center"/>
    <property type="evidence" value="ECO:0007669"/>
    <property type="project" value="TreeGrafter"/>
</dbReference>
<dbReference type="EnsemblMetazoa" id="CLYHEMT017142.1">
    <property type="protein sequence ID" value="CLYHEMP017142.1"/>
    <property type="gene ID" value="CLYHEMG017142"/>
</dbReference>
<keyword evidence="10" id="KW-1185">Reference proteome</keyword>
<dbReference type="PANTHER" id="PTHR21547">
    <property type="entry name" value="CLUSTERIN ASSOCIATED PROTEIN 1"/>
    <property type="match status" value="1"/>
</dbReference>
<dbReference type="AlphaFoldDB" id="A0A7M5X3B5"/>
<dbReference type="GO" id="GO:0030992">
    <property type="term" value="C:intraciliary transport particle B"/>
    <property type="evidence" value="ECO:0007669"/>
    <property type="project" value="TreeGrafter"/>
</dbReference>
<evidence type="ECO:0000256" key="4">
    <source>
        <dbReference type="ARBA" id="ARBA00023054"/>
    </source>
</evidence>
<dbReference type="GO" id="GO:0005929">
    <property type="term" value="C:cilium"/>
    <property type="evidence" value="ECO:0007669"/>
    <property type="project" value="UniProtKB-SubCell"/>
</dbReference>
<reference evidence="9" key="1">
    <citation type="submission" date="2021-01" db="UniProtKB">
        <authorList>
            <consortium name="EnsemblMetazoa"/>
        </authorList>
    </citation>
    <scope>IDENTIFICATION</scope>
</reference>
<keyword evidence="6" id="KW-0966">Cell projection</keyword>
<accession>A0A7M5X3B5</accession>
<comment type="subcellular location">
    <subcellularLocation>
        <location evidence="1">Cell projection</location>
        <location evidence="1">Cilium</location>
    </subcellularLocation>
</comment>
<dbReference type="GO" id="GO:0060271">
    <property type="term" value="P:cilium assembly"/>
    <property type="evidence" value="ECO:0007669"/>
    <property type="project" value="TreeGrafter"/>
</dbReference>
<feature type="compositionally biased region" description="Acidic residues" evidence="8">
    <location>
        <begin position="316"/>
        <end position="326"/>
    </location>
</feature>
<sequence length="399" mass="45212">MSYRDIRNFTEMMRALGYPRLISMENFRNPNFSLVAEILKWLVLRYDPNTDIPMDVDTENDRVLFIKSVAQFMMTKAHIKLNTKKLYGADGLAVKELLKVTTVLYDATQKSKKSDEDEMAASYLPRKVDFNSKISELKMARQLASEITVKGSTLHQLLGREVDLREIRTASVARPLDLNEIEKNIENAVNEAQSDLDKTRNQLDNIASDEANLGAKIEKRTAELERNQKRLKNLESVRPAFMDEYEGLEKDLETLYKTYIEKYRNLTYLEQQHEIMNKTELDKFNDSDNPLKAAMRAREEHEDMIRRRLDSAGSETDGEEEDEDVLVADNDHPVKQGKPKVVGSMAGALDSDDDDSGDLSSGSEGVEDGLLDDDDETGSDDEDDDDQIQTGGGDSDDGF</sequence>
<comment type="similarity">
    <text evidence="2">Belongs to the CLUAP1 family.</text>
</comment>
<evidence type="ECO:0000256" key="5">
    <source>
        <dbReference type="ARBA" id="ARBA00023069"/>
    </source>
</evidence>
<evidence type="ECO:0000256" key="6">
    <source>
        <dbReference type="ARBA" id="ARBA00023273"/>
    </source>
</evidence>
<feature type="region of interest" description="Disordered" evidence="8">
    <location>
        <begin position="309"/>
        <end position="399"/>
    </location>
</feature>
<dbReference type="RefSeq" id="XP_066933822.1">
    <property type="nucleotide sequence ID" value="XM_067077721.1"/>
</dbReference>
<keyword evidence="5" id="KW-0969">Cilium</keyword>
<keyword evidence="4 7" id="KW-0175">Coiled coil</keyword>
<dbReference type="PANTHER" id="PTHR21547:SF0">
    <property type="entry name" value="CLUSTERIN-ASSOCIATED PROTEIN 1"/>
    <property type="match status" value="1"/>
</dbReference>
<dbReference type="GeneID" id="136821489"/>
<dbReference type="InterPro" id="IPR019366">
    <property type="entry name" value="Clusterin-associated_protein-1"/>
</dbReference>
<evidence type="ECO:0008006" key="11">
    <source>
        <dbReference type="Google" id="ProtNLM"/>
    </source>
</evidence>
<dbReference type="OrthoDB" id="438545at2759"/>
<feature type="compositionally biased region" description="Acidic residues" evidence="8">
    <location>
        <begin position="365"/>
        <end position="387"/>
    </location>
</feature>
<evidence type="ECO:0000256" key="3">
    <source>
        <dbReference type="ARBA" id="ARBA00022794"/>
    </source>
</evidence>
<evidence type="ECO:0000256" key="1">
    <source>
        <dbReference type="ARBA" id="ARBA00004138"/>
    </source>
</evidence>
<evidence type="ECO:0000256" key="7">
    <source>
        <dbReference type="SAM" id="Coils"/>
    </source>
</evidence>